<proteinExistence type="inferred from homology"/>
<dbReference type="InterPro" id="IPR036420">
    <property type="entry name" value="BRCT_dom_sf"/>
</dbReference>
<dbReference type="GO" id="GO:0000466">
    <property type="term" value="P:maturation of 5.8S rRNA from tricistronic rRNA transcript (SSU-rRNA, 5.8S rRNA, LSU-rRNA)"/>
    <property type="evidence" value="ECO:0007669"/>
    <property type="project" value="UniProtKB-UniRule"/>
</dbReference>
<organism evidence="7 8">
    <name type="scientific">Multifurca ochricompacta</name>
    <dbReference type="NCBI Taxonomy" id="376703"/>
    <lineage>
        <taxon>Eukaryota</taxon>
        <taxon>Fungi</taxon>
        <taxon>Dikarya</taxon>
        <taxon>Basidiomycota</taxon>
        <taxon>Agaricomycotina</taxon>
        <taxon>Agaricomycetes</taxon>
        <taxon>Russulales</taxon>
        <taxon>Russulaceae</taxon>
        <taxon>Multifurca</taxon>
    </lineage>
</organism>
<evidence type="ECO:0000313" key="8">
    <source>
        <dbReference type="Proteomes" id="UP001203297"/>
    </source>
</evidence>
<name>A0AAD4MCJ9_9AGAM</name>
<dbReference type="GO" id="GO:0005654">
    <property type="term" value="C:nucleoplasm"/>
    <property type="evidence" value="ECO:0007669"/>
    <property type="project" value="UniProtKB-SubCell"/>
</dbReference>
<dbReference type="GO" id="GO:0043021">
    <property type="term" value="F:ribonucleoprotein complex binding"/>
    <property type="evidence" value="ECO:0007669"/>
    <property type="project" value="UniProtKB-UniRule"/>
</dbReference>
<dbReference type="SUPFAM" id="SSF52113">
    <property type="entry name" value="BRCT domain"/>
    <property type="match status" value="1"/>
</dbReference>
<evidence type="ECO:0000256" key="3">
    <source>
        <dbReference type="ARBA" id="ARBA00023242"/>
    </source>
</evidence>
<dbReference type="GO" id="GO:0000463">
    <property type="term" value="P:maturation of LSU-rRNA from tricistronic rRNA transcript (SSU-rRNA, 5.8S rRNA, LSU-rRNA)"/>
    <property type="evidence" value="ECO:0007669"/>
    <property type="project" value="UniProtKB-UniRule"/>
</dbReference>
<dbReference type="InterPro" id="IPR010613">
    <property type="entry name" value="PES"/>
</dbReference>
<protein>
    <recommendedName>
        <fullName evidence="4">Pescadillo homolog</fullName>
    </recommendedName>
    <alternativeName>
        <fullName evidence="4">Nucleolar protein 7 homolog</fullName>
    </alternativeName>
</protein>
<comment type="caution">
    <text evidence="7">The sequence shown here is derived from an EMBL/GenBank/DDBJ whole genome shotgun (WGS) entry which is preliminary data.</text>
</comment>
<dbReference type="PANTHER" id="PTHR12221">
    <property type="entry name" value="PESCADILLO - RELATED"/>
    <property type="match status" value="1"/>
</dbReference>
<keyword evidence="8" id="KW-1185">Reference proteome</keyword>
<dbReference type="PROSITE" id="PS50172">
    <property type="entry name" value="BRCT"/>
    <property type="match status" value="1"/>
</dbReference>
<evidence type="ECO:0000256" key="5">
    <source>
        <dbReference type="SAM" id="MobiDB-lite"/>
    </source>
</evidence>
<evidence type="ECO:0000256" key="2">
    <source>
        <dbReference type="ARBA" id="ARBA00022552"/>
    </source>
</evidence>
<keyword evidence="1 4" id="KW-0690">Ribosome biogenesis</keyword>
<feature type="region of interest" description="Disordered" evidence="5">
    <location>
        <begin position="590"/>
        <end position="623"/>
    </location>
</feature>
<dbReference type="Pfam" id="PF00533">
    <property type="entry name" value="BRCT"/>
    <property type="match status" value="1"/>
</dbReference>
<dbReference type="EMBL" id="WTXG01000001">
    <property type="protein sequence ID" value="KAI0307866.1"/>
    <property type="molecule type" value="Genomic_DNA"/>
</dbReference>
<dbReference type="HAMAP" id="MF_03028">
    <property type="entry name" value="Pescadillo"/>
    <property type="match status" value="1"/>
</dbReference>
<evidence type="ECO:0000313" key="7">
    <source>
        <dbReference type="EMBL" id="KAI0307866.1"/>
    </source>
</evidence>
<evidence type="ECO:0000256" key="1">
    <source>
        <dbReference type="ARBA" id="ARBA00022517"/>
    </source>
</evidence>
<sequence length="623" mass="70387">MGRLRQKGKAGAAKAYVTRSAAIKRLQCSLADFRRLCIIKGIFPREPRHRKRANKGSSAPASFYYAKDIAYLAHEPILKKLREHKAFAKKLARALGRGEWSSAKSLEDNKPVYRLDHIIKERYPSFIDAIRDIDDALCMIFLFASLPSNDRISTSLVENCSRLAAEWQLYVMRTRSLRKVFLSIKGVYYQAEVMDQPITWLVPYQFTQNIPSDVDVRVMLTFLELYQTLLGFVFFKLYTEIDLVYPPPLDLDKQDSGAGIGAFALEERNRDDMLSSVLSASTGQSNGKRVSSKAVRQAIKALAESSVTAEELENDVPSRDAESEHQDEMFVLRPSASNPGDAADLSTLHSFSSFPQSHVTNLFEPYTFFLSRETSRPIFEFIVRCFGGRIGWSSTTGSGSPYDETDDSITHVILDRPLNQRSDATGAELNRMRRRKYVQPQWIVDCINSGRLLLEEPYSQGKTLPPHLSPFSGREGAQELRAGITGDSAMDDMMEKNETSEEDEPDGDKSDSERSADKALMATMEASHSDPGAMRGVELQAEAVGVDYGTFEKKLAKTQKKGTKVGEGVNGVEDMNKMMLSNKQRKLYEKVRYSERKRQAENAKLEERRKELRKVQKRERKPT</sequence>
<comment type="similarity">
    <text evidence="4">Belongs to the pescadillo family.</text>
</comment>
<dbReference type="PANTHER" id="PTHR12221:SF6">
    <property type="entry name" value="PESCADILLO HOMOLOG"/>
    <property type="match status" value="1"/>
</dbReference>
<feature type="region of interest" description="Disordered" evidence="5">
    <location>
        <begin position="495"/>
        <end position="515"/>
    </location>
</feature>
<dbReference type="AlphaFoldDB" id="A0AAD4MCJ9"/>
<comment type="subcellular location">
    <subcellularLocation>
        <location evidence="4">Nucleus</location>
        <location evidence="4">Nucleolus</location>
    </subcellularLocation>
    <subcellularLocation>
        <location evidence="4">Nucleus</location>
        <location evidence="4">Nucleoplasm</location>
    </subcellularLocation>
</comment>
<dbReference type="InterPro" id="IPR001357">
    <property type="entry name" value="BRCT_dom"/>
</dbReference>
<dbReference type="GO" id="GO:0030687">
    <property type="term" value="C:preribosome, large subunit precursor"/>
    <property type="evidence" value="ECO:0007669"/>
    <property type="project" value="UniProtKB-UniRule"/>
</dbReference>
<dbReference type="GO" id="GO:0003723">
    <property type="term" value="F:RNA binding"/>
    <property type="evidence" value="ECO:0007669"/>
    <property type="project" value="TreeGrafter"/>
</dbReference>
<dbReference type="SMART" id="SM00292">
    <property type="entry name" value="BRCT"/>
    <property type="match status" value="1"/>
</dbReference>
<dbReference type="Proteomes" id="UP001203297">
    <property type="component" value="Unassembled WGS sequence"/>
</dbReference>
<dbReference type="CDD" id="cd17709">
    <property type="entry name" value="BRCT_pescadillo_like"/>
    <property type="match status" value="1"/>
</dbReference>
<comment type="subunit">
    <text evidence="4">Component of the NOP7 complex, composed of ERB1, NOP7 and YTM1. Within the NOP7 complex ERB1 appears to interact directly with NOP7 and YTM1. The NOP7 complex also associates with the 66S pre-ribosome.</text>
</comment>
<feature type="compositionally biased region" description="Basic and acidic residues" evidence="5">
    <location>
        <begin position="590"/>
        <end position="614"/>
    </location>
</feature>
<dbReference type="Pfam" id="PF06732">
    <property type="entry name" value="Pescadillo_N"/>
    <property type="match status" value="1"/>
</dbReference>
<accession>A0AAD4MCJ9</accession>
<dbReference type="Gene3D" id="3.40.50.10190">
    <property type="entry name" value="BRCT domain"/>
    <property type="match status" value="1"/>
</dbReference>
<gene>
    <name evidence="4" type="primary">NOP7</name>
    <name evidence="7" type="ORF">B0F90DRAFT_1677994</name>
</gene>
<evidence type="ECO:0000259" key="6">
    <source>
        <dbReference type="PROSITE" id="PS50172"/>
    </source>
</evidence>
<evidence type="ECO:0000256" key="4">
    <source>
        <dbReference type="HAMAP-Rule" id="MF_03028"/>
    </source>
</evidence>
<feature type="domain" description="BRCT" evidence="6">
    <location>
        <begin position="358"/>
        <end position="460"/>
    </location>
</feature>
<reference evidence="7" key="1">
    <citation type="journal article" date="2022" name="New Phytol.">
        <title>Evolutionary transition to the ectomycorrhizal habit in the genomes of a hyperdiverse lineage of mushroom-forming fungi.</title>
        <authorList>
            <person name="Looney B."/>
            <person name="Miyauchi S."/>
            <person name="Morin E."/>
            <person name="Drula E."/>
            <person name="Courty P.E."/>
            <person name="Kohler A."/>
            <person name="Kuo A."/>
            <person name="LaButti K."/>
            <person name="Pangilinan J."/>
            <person name="Lipzen A."/>
            <person name="Riley R."/>
            <person name="Andreopoulos W."/>
            <person name="He G."/>
            <person name="Johnson J."/>
            <person name="Nolan M."/>
            <person name="Tritt A."/>
            <person name="Barry K.W."/>
            <person name="Grigoriev I.V."/>
            <person name="Nagy L.G."/>
            <person name="Hibbett D."/>
            <person name="Henrissat B."/>
            <person name="Matheny P.B."/>
            <person name="Labbe J."/>
            <person name="Martin F.M."/>
        </authorList>
    </citation>
    <scope>NUCLEOTIDE SEQUENCE</scope>
    <source>
        <strain evidence="7">BPL690</strain>
    </source>
</reference>
<keyword evidence="2 4" id="KW-0698">rRNA processing</keyword>
<comment type="function">
    <text evidence="4">Component of the NOP7 complex, which is required for maturation of the 25S and 5.8S ribosomal RNAs and formation of the 60S ribosome.</text>
</comment>
<keyword evidence="3 4" id="KW-0539">Nucleus</keyword>
<dbReference type="GO" id="GO:0070545">
    <property type="term" value="C:PeBoW complex"/>
    <property type="evidence" value="ECO:0007669"/>
    <property type="project" value="TreeGrafter"/>
</dbReference>